<proteinExistence type="predicted"/>
<evidence type="ECO:0000313" key="1">
    <source>
        <dbReference type="Proteomes" id="UP000790787"/>
    </source>
</evidence>
<organism evidence="1 2">
    <name type="scientific">Nicotiana tabacum</name>
    <name type="common">Common tobacco</name>
    <dbReference type="NCBI Taxonomy" id="4097"/>
    <lineage>
        <taxon>Eukaryota</taxon>
        <taxon>Viridiplantae</taxon>
        <taxon>Streptophyta</taxon>
        <taxon>Embryophyta</taxon>
        <taxon>Tracheophyta</taxon>
        <taxon>Spermatophyta</taxon>
        <taxon>Magnoliopsida</taxon>
        <taxon>eudicotyledons</taxon>
        <taxon>Gunneridae</taxon>
        <taxon>Pentapetalae</taxon>
        <taxon>asterids</taxon>
        <taxon>lamiids</taxon>
        <taxon>Solanales</taxon>
        <taxon>Solanaceae</taxon>
        <taxon>Nicotianoideae</taxon>
        <taxon>Nicotianeae</taxon>
        <taxon>Nicotiana</taxon>
    </lineage>
</organism>
<name>A0AC58US81_TOBAC</name>
<protein>
    <submittedName>
        <fullName evidence="2">Uncharacterized protein LOC142182198</fullName>
    </submittedName>
</protein>
<accession>A0AC58US81</accession>
<reference evidence="1" key="1">
    <citation type="journal article" date="2014" name="Nat. Commun.">
        <title>The tobacco genome sequence and its comparison with those of tomato and potato.</title>
        <authorList>
            <person name="Sierro N."/>
            <person name="Battey J.N."/>
            <person name="Ouadi S."/>
            <person name="Bakaher N."/>
            <person name="Bovet L."/>
            <person name="Willig A."/>
            <person name="Goepfert S."/>
            <person name="Peitsch M.C."/>
            <person name="Ivanov N.V."/>
        </authorList>
    </citation>
    <scope>NUCLEOTIDE SEQUENCE [LARGE SCALE GENOMIC DNA]</scope>
</reference>
<dbReference type="RefSeq" id="XP_075112343.1">
    <property type="nucleotide sequence ID" value="XM_075256242.1"/>
</dbReference>
<reference evidence="2" key="2">
    <citation type="submission" date="2025-08" db="UniProtKB">
        <authorList>
            <consortium name="RefSeq"/>
        </authorList>
    </citation>
    <scope>IDENTIFICATION</scope>
    <source>
        <tissue evidence="2">Leaf</tissue>
    </source>
</reference>
<keyword evidence="1" id="KW-1185">Reference proteome</keyword>
<evidence type="ECO:0000313" key="2">
    <source>
        <dbReference type="RefSeq" id="XP_075112343.1"/>
    </source>
</evidence>
<dbReference type="Proteomes" id="UP000790787">
    <property type="component" value="Chromosome 6"/>
</dbReference>
<sequence length="162" mass="17357">MLSYNLQLELPASQVTLLDPLLIMGTSFIANVEQFFSGLSTAAEDRPTRDVDGGRRLSFGSSSAVAADLSQAQDSSQPITESTLCDAEYKIDAYIQESDETMVADGLTTPSTDPASPTGDHTAAHPHIKRRRDEDDPNSVPGRQGMRLRPAAALKHTGCGTH</sequence>
<gene>
    <name evidence="2" type="primary">LOC142182198</name>
</gene>